<dbReference type="AlphaFoldDB" id="A0A291TDR8"/>
<feature type="transmembrane region" description="Helical" evidence="2">
    <location>
        <begin position="154"/>
        <end position="174"/>
    </location>
</feature>
<feature type="transmembrane region" description="Helical" evidence="2">
    <location>
        <begin position="38"/>
        <end position="61"/>
    </location>
</feature>
<dbReference type="PANTHER" id="PTHR46211:SF14">
    <property type="entry name" value="GLYCEROPHOSPHODIESTER PHOSPHODIESTERASE"/>
    <property type="match status" value="1"/>
</dbReference>
<feature type="compositionally biased region" description="Acidic residues" evidence="1">
    <location>
        <begin position="641"/>
        <end position="663"/>
    </location>
</feature>
<sequence>MTEPYPSTEVESKLKHLFRSLTRAHLAYKDTRNHALTLLHRASAAVLTAVLVYKALTYLLFLPAMNGIWSLTLRCSPVNYLTNNNAHQIFTSPTILGGIVLIVLLAAFWNLYGFSILLHGFALARRGETLRPVSLFARSLGDIRHVLLPKNWPILLYCALLIPFTDVFVTYNYISQLAVPEYILGLIRAKPLYLVLFLLILGAAFLFTLFWVLVLPLFTLERKSLWEAVQESAAHVKTQLPRLAGVLLRWNLSALVRSVLVFFGASLLVYSVAALIGLRSTRAMLLLARALYLLEIPFFGFLLDCKVTTAQCTIIAFLYDCCRDCPPEELPEGQPHRFGGWPLLTAAVAGVTLATGLMAVYLYALPQDDALLTAVGGVTPLVTFHRGDCTVAPENTLPAFRSAILKGGDRIELDVQMTSDGVVVVTHDSNLKRCTGKNAKVYDLTYAEVAQLDAGRWFSSRFADTRIPTLEQVLQLCRGRIGLNVEIKPSAATPALEAETVRLLREYGFDSSNCVITSQSYETLHKVKALAPEYPTGYILALGVGNYYDLPDADFFSVETTFITSGMVNAVHLRGKTVSAWTIDREKVATHMLELGVDDLITDKPDMVQDLLARNQQVDDSLIDFRDLLNALLHPEQPADSSDDAEETITDAVEDPEEFVDAA</sequence>
<dbReference type="InterPro" id="IPR018476">
    <property type="entry name" value="GlyceroP-diester-Pdiesterase_M"/>
</dbReference>
<feature type="transmembrane region" description="Helical" evidence="2">
    <location>
        <begin position="95"/>
        <end position="121"/>
    </location>
</feature>
<feature type="transmembrane region" description="Helical" evidence="2">
    <location>
        <begin position="259"/>
        <end position="278"/>
    </location>
</feature>
<evidence type="ECO:0000259" key="3">
    <source>
        <dbReference type="PROSITE" id="PS51704"/>
    </source>
</evidence>
<dbReference type="GO" id="GO:0008081">
    <property type="term" value="F:phosphoric diester hydrolase activity"/>
    <property type="evidence" value="ECO:0007669"/>
    <property type="project" value="InterPro"/>
</dbReference>
<name>A0A291TDR8_9FIRM</name>
<dbReference type="PROSITE" id="PS51704">
    <property type="entry name" value="GP_PDE"/>
    <property type="match status" value="1"/>
</dbReference>
<feature type="transmembrane region" description="Helical" evidence="2">
    <location>
        <begin position="340"/>
        <end position="364"/>
    </location>
</feature>
<dbReference type="Pfam" id="PF10110">
    <property type="entry name" value="GPDPase_memb"/>
    <property type="match status" value="1"/>
</dbReference>
<dbReference type="Pfam" id="PF03009">
    <property type="entry name" value="GDPD"/>
    <property type="match status" value="1"/>
</dbReference>
<dbReference type="Proteomes" id="UP000223709">
    <property type="component" value="Chromosome"/>
</dbReference>
<feature type="region of interest" description="Disordered" evidence="1">
    <location>
        <begin position="636"/>
        <end position="663"/>
    </location>
</feature>
<dbReference type="InterPro" id="IPR030395">
    <property type="entry name" value="GP_PDE_dom"/>
</dbReference>
<keyword evidence="2" id="KW-0472">Membrane</keyword>
<dbReference type="GO" id="GO:0006629">
    <property type="term" value="P:lipid metabolic process"/>
    <property type="evidence" value="ECO:0007669"/>
    <property type="project" value="InterPro"/>
</dbReference>
<evidence type="ECO:0000313" key="4">
    <source>
        <dbReference type="EMBL" id="ATL91210.1"/>
    </source>
</evidence>
<gene>
    <name evidence="4" type="ORF">CRH10_13405</name>
</gene>
<evidence type="ECO:0000313" key="5">
    <source>
        <dbReference type="Proteomes" id="UP000223709"/>
    </source>
</evidence>
<feature type="transmembrane region" description="Helical" evidence="2">
    <location>
        <begin position="194"/>
        <end position="218"/>
    </location>
</feature>
<dbReference type="PANTHER" id="PTHR46211">
    <property type="entry name" value="GLYCEROPHOSPHORYL DIESTER PHOSPHODIESTERASE"/>
    <property type="match status" value="1"/>
</dbReference>
<dbReference type="SUPFAM" id="SSF51695">
    <property type="entry name" value="PLC-like phosphodiesterases"/>
    <property type="match status" value="1"/>
</dbReference>
<accession>A0A291TDR8</accession>
<proteinExistence type="predicted"/>
<feature type="domain" description="GP-PDE" evidence="3">
    <location>
        <begin position="380"/>
        <end position="612"/>
    </location>
</feature>
<protein>
    <submittedName>
        <fullName evidence="4">Glycerophosphodiester phosphodiesterase</fullName>
    </submittedName>
</protein>
<organism evidence="4 5">
    <name type="scientific">Faecalibacterium prausnitzii</name>
    <dbReference type="NCBI Taxonomy" id="853"/>
    <lineage>
        <taxon>Bacteria</taxon>
        <taxon>Bacillati</taxon>
        <taxon>Bacillota</taxon>
        <taxon>Clostridia</taxon>
        <taxon>Eubacteriales</taxon>
        <taxon>Oscillospiraceae</taxon>
        <taxon>Faecalibacterium</taxon>
    </lineage>
</organism>
<keyword evidence="2" id="KW-1133">Transmembrane helix</keyword>
<evidence type="ECO:0000256" key="1">
    <source>
        <dbReference type="SAM" id="MobiDB-lite"/>
    </source>
</evidence>
<dbReference type="InterPro" id="IPR017946">
    <property type="entry name" value="PLC-like_Pdiesterase_TIM-brl"/>
</dbReference>
<dbReference type="EMBL" id="CP023819">
    <property type="protein sequence ID" value="ATL91210.1"/>
    <property type="molecule type" value="Genomic_DNA"/>
</dbReference>
<keyword evidence="2" id="KW-0812">Transmembrane</keyword>
<reference evidence="4 5" key="1">
    <citation type="submission" date="2017-10" db="EMBL/GenBank/DDBJ databases">
        <title>Complete Genome Sequence of Faecalibacterium prausnitzii isolated from the gut of healthy adult Indian.</title>
        <authorList>
            <person name="Bag S."/>
            <person name="Ghosh T.S."/>
            <person name="Das B."/>
        </authorList>
    </citation>
    <scope>NUCLEOTIDE SEQUENCE [LARGE SCALE GENOMIC DNA]</scope>
    <source>
        <strain evidence="4 5">Indica</strain>
    </source>
</reference>
<dbReference type="Gene3D" id="3.20.20.190">
    <property type="entry name" value="Phosphatidylinositol (PI) phosphodiesterase"/>
    <property type="match status" value="1"/>
</dbReference>
<evidence type="ECO:0000256" key="2">
    <source>
        <dbReference type="SAM" id="Phobius"/>
    </source>
</evidence>